<evidence type="ECO:0000313" key="2">
    <source>
        <dbReference type="EMBL" id="QLQ79598.1"/>
    </source>
</evidence>
<dbReference type="InterPro" id="IPR020347">
    <property type="entry name" value="Pop8"/>
</dbReference>
<dbReference type="GO" id="GO:0000171">
    <property type="term" value="F:ribonuclease MRP activity"/>
    <property type="evidence" value="ECO:0007669"/>
    <property type="project" value="TreeGrafter"/>
</dbReference>
<keyword evidence="3" id="KW-1185">Reference proteome</keyword>
<dbReference type="GO" id="GO:0008033">
    <property type="term" value="P:tRNA processing"/>
    <property type="evidence" value="ECO:0007669"/>
    <property type="project" value="InterPro"/>
</dbReference>
<dbReference type="GO" id="GO:0005655">
    <property type="term" value="C:nucleolar ribonuclease P complex"/>
    <property type="evidence" value="ECO:0007669"/>
    <property type="project" value="InterPro"/>
</dbReference>
<evidence type="ECO:0000259" key="1">
    <source>
        <dbReference type="Pfam" id="PF20976"/>
    </source>
</evidence>
<accession>A0A7H9HP84</accession>
<dbReference type="AlphaFoldDB" id="A0A7H9HP84"/>
<dbReference type="EMBL" id="CP059269">
    <property type="protein sequence ID" value="QLQ79598.1"/>
    <property type="molecule type" value="Genomic_DNA"/>
</dbReference>
<protein>
    <recommendedName>
        <fullName evidence="1">Ribonucleases P/MRP subunit Pop8-like domain-containing protein</fullName>
    </recommendedName>
</protein>
<reference evidence="2 3" key="1">
    <citation type="submission" date="2020-06" db="EMBL/GenBank/DDBJ databases">
        <title>The yeast mating-type switching endonuclease HO is a domesticated member of an unorthodox homing genetic element family.</title>
        <authorList>
            <person name="Coughlan A.Y."/>
            <person name="Lombardi L."/>
            <person name="Braun-Galleani S."/>
            <person name="Martos A.R."/>
            <person name="Galeote V."/>
            <person name="Bigey F."/>
            <person name="Dequin S."/>
            <person name="Byrne K.P."/>
            <person name="Wolfe K.H."/>
        </authorList>
    </citation>
    <scope>NUCLEOTIDE SEQUENCE [LARGE SCALE GENOMIC DNA]</scope>
    <source>
        <strain evidence="2 3">CBS2947</strain>
    </source>
</reference>
<dbReference type="Proteomes" id="UP000510647">
    <property type="component" value="Chromosome 3"/>
</dbReference>
<dbReference type="GO" id="GO:0034965">
    <property type="term" value="P:intronic box C/D snoRNA processing"/>
    <property type="evidence" value="ECO:0007669"/>
    <property type="project" value="TreeGrafter"/>
</dbReference>
<sequence>MARKGNEWHYFKLSMKFEDTDIQEENVIDLITWKQWINNALKRTHGIFGEGIEYSFLHQESTTAYIQVASHDKDIFASAISTYISDNDLVGSPVFVLMDCESTDLTTMNISADDQVWMKRAIERNAEESQCS</sequence>
<dbReference type="PANTHER" id="PTHR28173:SF1">
    <property type="entry name" value="RIBONUCLEASES P_MRP PROTEIN SUBUNIT POP8"/>
    <property type="match status" value="1"/>
</dbReference>
<dbReference type="GO" id="GO:0000172">
    <property type="term" value="C:ribonuclease MRP complex"/>
    <property type="evidence" value="ECO:0007669"/>
    <property type="project" value="InterPro"/>
</dbReference>
<name>A0A7H9HP84_9SACH</name>
<dbReference type="InterPro" id="IPR049128">
    <property type="entry name" value="Pop8-like_dom"/>
</dbReference>
<gene>
    <name evidence="2" type="ORF">HG537_0C02450</name>
</gene>
<dbReference type="Pfam" id="PF20976">
    <property type="entry name" value="Pop8"/>
    <property type="match status" value="1"/>
</dbReference>
<dbReference type="GO" id="GO:0000294">
    <property type="term" value="P:nuclear-transcribed mRNA catabolic process, RNase MRP-dependent"/>
    <property type="evidence" value="ECO:0007669"/>
    <property type="project" value="TreeGrafter"/>
</dbReference>
<dbReference type="PANTHER" id="PTHR28173">
    <property type="entry name" value="RIBONUCLEASES P/MRP PROTEIN SUBUNIT POP8"/>
    <property type="match status" value="1"/>
</dbReference>
<dbReference type="GO" id="GO:0004526">
    <property type="term" value="F:ribonuclease P activity"/>
    <property type="evidence" value="ECO:0007669"/>
    <property type="project" value="TreeGrafter"/>
</dbReference>
<organism evidence="2 3">
    <name type="scientific">Torulaspora globosa</name>
    <dbReference type="NCBI Taxonomy" id="48254"/>
    <lineage>
        <taxon>Eukaryota</taxon>
        <taxon>Fungi</taxon>
        <taxon>Dikarya</taxon>
        <taxon>Ascomycota</taxon>
        <taxon>Saccharomycotina</taxon>
        <taxon>Saccharomycetes</taxon>
        <taxon>Saccharomycetales</taxon>
        <taxon>Saccharomycetaceae</taxon>
        <taxon>Torulaspora</taxon>
    </lineage>
</organism>
<dbReference type="OrthoDB" id="4056858at2759"/>
<proteinExistence type="predicted"/>
<feature type="domain" description="Ribonucleases P/MRP subunit Pop8-like" evidence="1">
    <location>
        <begin position="7"/>
        <end position="83"/>
    </location>
</feature>
<evidence type="ECO:0000313" key="3">
    <source>
        <dbReference type="Proteomes" id="UP000510647"/>
    </source>
</evidence>